<dbReference type="CDD" id="cd20335">
    <property type="entry name" value="BRcat_RBR"/>
    <property type="match status" value="1"/>
</dbReference>
<keyword evidence="4" id="KW-0479">Metal-binding</keyword>
<dbReference type="InterPro" id="IPR017907">
    <property type="entry name" value="Znf_RING_CS"/>
</dbReference>
<reference evidence="13 14" key="1">
    <citation type="journal article" date="2019" name="Sci. Rep.">
        <title>Comparative genomics of chytrid fungi reveal insights into the obligate biotrophic and pathogenic lifestyle of Synchytrium endobioticum.</title>
        <authorList>
            <person name="van de Vossenberg B.T.L.H."/>
            <person name="Warris S."/>
            <person name="Nguyen H.D.T."/>
            <person name="van Gent-Pelzer M.P.E."/>
            <person name="Joly D.L."/>
            <person name="van de Geest H.C."/>
            <person name="Bonants P.J.M."/>
            <person name="Smith D.S."/>
            <person name="Levesque C.A."/>
            <person name="van der Lee T.A.J."/>
        </authorList>
    </citation>
    <scope>NUCLEOTIDE SEQUENCE [LARGE SCALE GENOMIC DNA]</scope>
    <source>
        <strain evidence="13 14">CBS 675.73</strain>
    </source>
</reference>
<evidence type="ECO:0000256" key="9">
    <source>
        <dbReference type="PROSITE-ProRule" id="PRU00175"/>
    </source>
</evidence>
<evidence type="ECO:0000256" key="6">
    <source>
        <dbReference type="ARBA" id="ARBA00022771"/>
    </source>
</evidence>
<keyword evidence="3" id="KW-0808">Transferase</keyword>
<evidence type="ECO:0000256" key="10">
    <source>
        <dbReference type="SAM" id="MobiDB-lite"/>
    </source>
</evidence>
<dbReference type="InterPro" id="IPR002867">
    <property type="entry name" value="IBR_dom"/>
</dbReference>
<evidence type="ECO:0000313" key="13">
    <source>
        <dbReference type="EMBL" id="TPX75936.1"/>
    </source>
</evidence>
<evidence type="ECO:0000256" key="2">
    <source>
        <dbReference type="ARBA" id="ARBA00012251"/>
    </source>
</evidence>
<dbReference type="PROSITE" id="PS00518">
    <property type="entry name" value="ZF_RING_1"/>
    <property type="match status" value="1"/>
</dbReference>
<dbReference type="OrthoDB" id="2100156at2759"/>
<dbReference type="GO" id="GO:0016567">
    <property type="term" value="P:protein ubiquitination"/>
    <property type="evidence" value="ECO:0007669"/>
    <property type="project" value="InterPro"/>
</dbReference>
<evidence type="ECO:0000256" key="5">
    <source>
        <dbReference type="ARBA" id="ARBA00022737"/>
    </source>
</evidence>
<dbReference type="SMART" id="SM00647">
    <property type="entry name" value="IBR"/>
    <property type="match status" value="2"/>
</dbReference>
<evidence type="ECO:0000256" key="4">
    <source>
        <dbReference type="ARBA" id="ARBA00022723"/>
    </source>
</evidence>
<comment type="caution">
    <text evidence="13">The sequence shown here is derived from an EMBL/GenBank/DDBJ whole genome shotgun (WGS) entry which is preliminary data.</text>
</comment>
<feature type="domain" description="RING-type" evidence="11">
    <location>
        <begin position="119"/>
        <end position="168"/>
    </location>
</feature>
<dbReference type="Proteomes" id="UP000320333">
    <property type="component" value="Unassembled WGS sequence"/>
</dbReference>
<keyword evidence="7" id="KW-0833">Ubl conjugation pathway</keyword>
<dbReference type="Pfam" id="PF01485">
    <property type="entry name" value="IBR"/>
    <property type="match status" value="1"/>
</dbReference>
<feature type="compositionally biased region" description="Polar residues" evidence="10">
    <location>
        <begin position="16"/>
        <end position="26"/>
    </location>
</feature>
<dbReference type="PROSITE" id="PS51873">
    <property type="entry name" value="TRIAD"/>
    <property type="match status" value="1"/>
</dbReference>
<feature type="compositionally biased region" description="Basic and acidic residues" evidence="10">
    <location>
        <begin position="1"/>
        <end position="15"/>
    </location>
</feature>
<evidence type="ECO:0000256" key="8">
    <source>
        <dbReference type="ARBA" id="ARBA00022833"/>
    </source>
</evidence>
<dbReference type="STRING" id="246404.A0A507FKT7"/>
<dbReference type="AlphaFoldDB" id="A0A507FKT7"/>
<dbReference type="InterPro" id="IPR031127">
    <property type="entry name" value="E3_UB_ligase_RBR"/>
</dbReference>
<feature type="region of interest" description="Disordered" evidence="10">
    <location>
        <begin position="1"/>
        <end position="26"/>
    </location>
</feature>
<organism evidence="13 14">
    <name type="scientific">Chytriomyces confervae</name>
    <dbReference type="NCBI Taxonomy" id="246404"/>
    <lineage>
        <taxon>Eukaryota</taxon>
        <taxon>Fungi</taxon>
        <taxon>Fungi incertae sedis</taxon>
        <taxon>Chytridiomycota</taxon>
        <taxon>Chytridiomycota incertae sedis</taxon>
        <taxon>Chytridiomycetes</taxon>
        <taxon>Chytridiales</taxon>
        <taxon>Chytriomycetaceae</taxon>
        <taxon>Chytriomyces</taxon>
    </lineage>
</organism>
<keyword evidence="14" id="KW-1185">Reference proteome</keyword>
<dbReference type="EC" id="2.3.2.31" evidence="2"/>
<dbReference type="PROSITE" id="PS50089">
    <property type="entry name" value="ZF_RING_2"/>
    <property type="match status" value="1"/>
</dbReference>
<feature type="domain" description="RING-type" evidence="12">
    <location>
        <begin position="115"/>
        <end position="409"/>
    </location>
</feature>
<dbReference type="PANTHER" id="PTHR11685">
    <property type="entry name" value="RBR FAMILY RING FINGER AND IBR DOMAIN-CONTAINING"/>
    <property type="match status" value="1"/>
</dbReference>
<dbReference type="InterPro" id="IPR001841">
    <property type="entry name" value="Znf_RING"/>
</dbReference>
<name>A0A507FKT7_9FUNG</name>
<dbReference type="EMBL" id="QEAP01000063">
    <property type="protein sequence ID" value="TPX75936.1"/>
    <property type="molecule type" value="Genomic_DNA"/>
</dbReference>
<keyword evidence="8" id="KW-0862">Zinc</keyword>
<evidence type="ECO:0000313" key="14">
    <source>
        <dbReference type="Proteomes" id="UP000320333"/>
    </source>
</evidence>
<comment type="catalytic activity">
    <reaction evidence="1">
        <text>[E2 ubiquitin-conjugating enzyme]-S-ubiquitinyl-L-cysteine + [acceptor protein]-L-lysine = [E2 ubiquitin-conjugating enzyme]-L-cysteine + [acceptor protein]-N(6)-ubiquitinyl-L-lysine.</text>
        <dbReference type="EC" id="2.3.2.31"/>
    </reaction>
</comment>
<evidence type="ECO:0000256" key="7">
    <source>
        <dbReference type="ARBA" id="ARBA00022786"/>
    </source>
</evidence>
<dbReference type="Gene3D" id="3.30.40.10">
    <property type="entry name" value="Zinc/RING finger domain, C3HC4 (zinc finger)"/>
    <property type="match status" value="1"/>
</dbReference>
<gene>
    <name evidence="13" type="ORF">CcCBS67573_g02802</name>
</gene>
<proteinExistence type="predicted"/>
<protein>
    <recommendedName>
        <fullName evidence="2">RBR-type E3 ubiquitin transferase</fullName>
        <ecNumber evidence="2">2.3.2.31</ecNumber>
    </recommendedName>
</protein>
<dbReference type="SMART" id="SM00184">
    <property type="entry name" value="RING"/>
    <property type="match status" value="1"/>
</dbReference>
<evidence type="ECO:0000259" key="12">
    <source>
        <dbReference type="PROSITE" id="PS51873"/>
    </source>
</evidence>
<sequence>MGGHSSREARVEENHLSGSESVSHSNLDESMSIDAQKFIHASLSEPECGIDIGDGSLTAEIVAYWAVVNTMISAEASDDSHVAGVGRCCPSRAGVAYDSGDVIQRFSPGPESELSCFECKICLDEGICISDAFTIFPCSHTICRTCAHDVIMSDVLSRNFPIYCPVCKAESSSSRFRANPEPVPALDLLDRQQTKLNLKDRVRAMRVQLIRRIKDAVARNRELQLNGEYDQNEEEEDSDSNEYIPTISIDLASTVLAQNEMDQLERLSLLKVIDGDARFQRCPNSSCEAVFYNDDPSLAKRVCIACKSVCCWKCRTDTAHDGFTCEQYQELNQRNGNDREQMRFEEILTQEKWKRCPKCTIATAKNEGCNKMSCEICKAYWCFCCGKQLSKKRPYLHYTRRFSKCYNKLFQD</sequence>
<dbReference type="Pfam" id="PF26200">
    <property type="entry name" value="Rcat_RNF216"/>
    <property type="match status" value="1"/>
</dbReference>
<dbReference type="InterPro" id="IPR013083">
    <property type="entry name" value="Znf_RING/FYVE/PHD"/>
</dbReference>
<dbReference type="InterPro" id="IPR044066">
    <property type="entry name" value="TRIAD_supradom"/>
</dbReference>
<keyword evidence="6 9" id="KW-0863">Zinc-finger</keyword>
<dbReference type="GO" id="GO:0061630">
    <property type="term" value="F:ubiquitin protein ligase activity"/>
    <property type="evidence" value="ECO:0007669"/>
    <property type="project" value="UniProtKB-EC"/>
</dbReference>
<dbReference type="GO" id="GO:0008270">
    <property type="term" value="F:zinc ion binding"/>
    <property type="evidence" value="ECO:0007669"/>
    <property type="project" value="UniProtKB-KW"/>
</dbReference>
<evidence type="ECO:0000259" key="11">
    <source>
        <dbReference type="PROSITE" id="PS50089"/>
    </source>
</evidence>
<keyword evidence="5" id="KW-0677">Repeat</keyword>
<evidence type="ECO:0000256" key="1">
    <source>
        <dbReference type="ARBA" id="ARBA00001798"/>
    </source>
</evidence>
<dbReference type="Gene3D" id="1.20.120.1750">
    <property type="match status" value="1"/>
</dbReference>
<evidence type="ECO:0000256" key="3">
    <source>
        <dbReference type="ARBA" id="ARBA00022679"/>
    </source>
</evidence>
<accession>A0A507FKT7</accession>
<dbReference type="SUPFAM" id="SSF57850">
    <property type="entry name" value="RING/U-box"/>
    <property type="match status" value="3"/>
</dbReference>